<accession>A0A6J7PBG6</accession>
<reference evidence="1" key="1">
    <citation type="submission" date="2020-05" db="EMBL/GenBank/DDBJ databases">
        <authorList>
            <person name="Chiriac C."/>
            <person name="Salcher M."/>
            <person name="Ghai R."/>
            <person name="Kavagutti S V."/>
        </authorList>
    </citation>
    <scope>NUCLEOTIDE SEQUENCE</scope>
</reference>
<evidence type="ECO:0000313" key="1">
    <source>
        <dbReference type="EMBL" id="CAB5002920.1"/>
    </source>
</evidence>
<dbReference type="EMBL" id="CAFBOX010000164">
    <property type="protein sequence ID" value="CAB5002920.1"/>
    <property type="molecule type" value="Genomic_DNA"/>
</dbReference>
<proteinExistence type="predicted"/>
<protein>
    <submittedName>
        <fullName evidence="1">Unannotated protein</fullName>
    </submittedName>
</protein>
<gene>
    <name evidence="1" type="ORF">UFOPK4035_00886</name>
</gene>
<name>A0A6J7PBG6_9ZZZZ</name>
<organism evidence="1">
    <name type="scientific">freshwater metagenome</name>
    <dbReference type="NCBI Taxonomy" id="449393"/>
    <lineage>
        <taxon>unclassified sequences</taxon>
        <taxon>metagenomes</taxon>
        <taxon>ecological metagenomes</taxon>
    </lineage>
</organism>
<dbReference type="AlphaFoldDB" id="A0A6J7PBG6"/>
<sequence length="52" mass="5322">MESTAVTGERNEMVIAPFFNLDICAGVSGCTDKTTSASLSTSLLAIDAPALT</sequence>